<keyword evidence="1" id="KW-0106">Calcium</keyword>
<dbReference type="EMBL" id="CCKQ01015255">
    <property type="protein sequence ID" value="CDW87068.1"/>
    <property type="molecule type" value="Genomic_DNA"/>
</dbReference>
<protein>
    <recommendedName>
        <fullName evidence="3">EF-hand domain-containing protein</fullName>
    </recommendedName>
</protein>
<organism evidence="4 5">
    <name type="scientific">Stylonychia lemnae</name>
    <name type="common">Ciliate</name>
    <dbReference type="NCBI Taxonomy" id="5949"/>
    <lineage>
        <taxon>Eukaryota</taxon>
        <taxon>Sar</taxon>
        <taxon>Alveolata</taxon>
        <taxon>Ciliophora</taxon>
        <taxon>Intramacronucleata</taxon>
        <taxon>Spirotrichea</taxon>
        <taxon>Stichotrichia</taxon>
        <taxon>Sporadotrichida</taxon>
        <taxon>Oxytrichidae</taxon>
        <taxon>Stylonychinae</taxon>
        <taxon>Stylonychia</taxon>
    </lineage>
</organism>
<dbReference type="InParanoid" id="A0A078B1G5"/>
<accession>A0A078B1G5</accession>
<keyword evidence="5" id="KW-1185">Reference proteome</keyword>
<feature type="domain" description="EF-hand" evidence="3">
    <location>
        <begin position="370"/>
        <end position="405"/>
    </location>
</feature>
<evidence type="ECO:0000256" key="2">
    <source>
        <dbReference type="SAM" id="MobiDB-lite"/>
    </source>
</evidence>
<name>A0A078B1G5_STYLE</name>
<evidence type="ECO:0000256" key="1">
    <source>
        <dbReference type="ARBA" id="ARBA00022837"/>
    </source>
</evidence>
<dbReference type="PROSITE" id="PS50222">
    <property type="entry name" value="EF_HAND_2"/>
    <property type="match status" value="1"/>
</dbReference>
<dbReference type="InterPro" id="IPR011992">
    <property type="entry name" value="EF-hand-dom_pair"/>
</dbReference>
<dbReference type="GO" id="GO:0005509">
    <property type="term" value="F:calcium ion binding"/>
    <property type="evidence" value="ECO:0007669"/>
    <property type="project" value="InterPro"/>
</dbReference>
<dbReference type="Gene3D" id="1.10.238.10">
    <property type="entry name" value="EF-hand"/>
    <property type="match status" value="1"/>
</dbReference>
<dbReference type="OrthoDB" id="327681at2759"/>
<dbReference type="SUPFAM" id="SSF47473">
    <property type="entry name" value="EF-hand"/>
    <property type="match status" value="1"/>
</dbReference>
<dbReference type="AlphaFoldDB" id="A0A078B1G5"/>
<dbReference type="InterPro" id="IPR002048">
    <property type="entry name" value="EF_hand_dom"/>
</dbReference>
<sequence>MTEQIMIERASDRFFSTSSNKKRKNSERKTYNNLPSQSLQSSFYGGKNWGWQENNQDQNGNQISTIKDEFMRKTFFKDKYLDYMPQQNNVFLKIETKVKNNLRNTGRVKLNSIDLADRRDGSVTNESQNGVIYDKKLGRDMCLFIGSKELFVPKKHKLIVSLNPSPKNRFKLREGRRSLKPIQNYEDEAIPIPKLDNFDSRKSNDKNNSETVSLLKVNRPTVVFTEKVTSVKKTRHNQSLKIDVNNFNNQTALIDQISTETFQTPQKQSQLHKYEEEIEGQYKKIAFSDFRVQTHIKMTFLAPKFSQKSNWSPTGSDFKLTQIQRKFIKRYLELRFTKLYTDRILDFFEFNQVVTINELFEKFNILIQGGRDEIMKFCFQIFDLNQDGIICMKDLSDNLNNFYDQDYYLQRDINNFVKHIFKNPSERRTLSNVKRGYPTASVFNQFNKLKKCGKRFINHKESQNKRHRVLKCYLKQQHPLNSKVIRSQQKFPKHKFQFCWKYSYVQD</sequence>
<reference evidence="4 5" key="1">
    <citation type="submission" date="2014-06" db="EMBL/GenBank/DDBJ databases">
        <authorList>
            <person name="Swart Estienne"/>
        </authorList>
    </citation>
    <scope>NUCLEOTIDE SEQUENCE [LARGE SCALE GENOMIC DNA]</scope>
    <source>
        <strain evidence="4 5">130c</strain>
    </source>
</reference>
<evidence type="ECO:0000313" key="4">
    <source>
        <dbReference type="EMBL" id="CDW87068.1"/>
    </source>
</evidence>
<dbReference type="PROSITE" id="PS00018">
    <property type="entry name" value="EF_HAND_1"/>
    <property type="match status" value="1"/>
</dbReference>
<gene>
    <name evidence="4" type="primary">Contig1490.g1623</name>
    <name evidence="4" type="ORF">STYLEM_16170</name>
</gene>
<feature type="region of interest" description="Disordered" evidence="2">
    <location>
        <begin position="13"/>
        <end position="39"/>
    </location>
</feature>
<dbReference type="InterPro" id="IPR018247">
    <property type="entry name" value="EF_Hand_1_Ca_BS"/>
</dbReference>
<evidence type="ECO:0000259" key="3">
    <source>
        <dbReference type="PROSITE" id="PS50222"/>
    </source>
</evidence>
<proteinExistence type="predicted"/>
<evidence type="ECO:0000313" key="5">
    <source>
        <dbReference type="Proteomes" id="UP000039865"/>
    </source>
</evidence>
<dbReference type="Proteomes" id="UP000039865">
    <property type="component" value="Unassembled WGS sequence"/>
</dbReference>